<dbReference type="Pfam" id="PF13770">
    <property type="entry name" value="DUF4169"/>
    <property type="match status" value="1"/>
</dbReference>
<feature type="compositionally biased region" description="Basic and acidic residues" evidence="1">
    <location>
        <begin position="49"/>
        <end position="97"/>
    </location>
</feature>
<protein>
    <submittedName>
        <fullName evidence="2">Uncharacterized protein DUF4169</fullName>
    </submittedName>
</protein>
<dbReference type="Proteomes" id="UP000319859">
    <property type="component" value="Unassembled WGS sequence"/>
</dbReference>
<comment type="caution">
    <text evidence="2">The sequence shown here is derived from an EMBL/GenBank/DDBJ whole genome shotgun (WGS) entry which is preliminary data.</text>
</comment>
<feature type="compositionally biased region" description="Basic and acidic residues" evidence="1">
    <location>
        <begin position="15"/>
        <end position="32"/>
    </location>
</feature>
<proteinExistence type="predicted"/>
<accession>A0A560FHU9</accession>
<dbReference type="InterPro" id="IPR025227">
    <property type="entry name" value="DUF4169"/>
</dbReference>
<dbReference type="AlphaFoldDB" id="A0A560FHU9"/>
<organism evidence="2 3">
    <name type="scientific">Nitrospirillum amazonense</name>
    <dbReference type="NCBI Taxonomy" id="28077"/>
    <lineage>
        <taxon>Bacteria</taxon>
        <taxon>Pseudomonadati</taxon>
        <taxon>Pseudomonadota</taxon>
        <taxon>Alphaproteobacteria</taxon>
        <taxon>Rhodospirillales</taxon>
        <taxon>Azospirillaceae</taxon>
        <taxon>Nitrospirillum</taxon>
    </lineage>
</organism>
<evidence type="ECO:0000256" key="1">
    <source>
        <dbReference type="SAM" id="MobiDB-lite"/>
    </source>
</evidence>
<feature type="region of interest" description="Disordered" evidence="1">
    <location>
        <begin position="1"/>
        <end position="97"/>
    </location>
</feature>
<evidence type="ECO:0000313" key="3">
    <source>
        <dbReference type="Proteomes" id="UP000319859"/>
    </source>
</evidence>
<evidence type="ECO:0000313" key="2">
    <source>
        <dbReference type="EMBL" id="TWB21156.1"/>
    </source>
</evidence>
<sequence length="97" mass="10811">MASGDIRARPLGTTPDRHPQRSGVPEHHDEGKTAVGDVVNLNRFRKQKAKEEREAKAAENRVVHGRTKAERTAEQKRQDSQMADLDGKKLDPADSDD</sequence>
<reference evidence="2 3" key="1">
    <citation type="submission" date="2019-06" db="EMBL/GenBank/DDBJ databases">
        <title>Genomic Encyclopedia of Type Strains, Phase IV (KMG-V): Genome sequencing to study the core and pangenomes of soil and plant-associated prokaryotes.</title>
        <authorList>
            <person name="Whitman W."/>
        </authorList>
    </citation>
    <scope>NUCLEOTIDE SEQUENCE [LARGE SCALE GENOMIC DNA]</scope>
    <source>
        <strain evidence="2 3">BR 11880</strain>
    </source>
</reference>
<name>A0A560FHU9_9PROT</name>
<gene>
    <name evidence="2" type="ORF">FBZ89_10523</name>
</gene>
<dbReference type="EMBL" id="VITN01000005">
    <property type="protein sequence ID" value="TWB21156.1"/>
    <property type="molecule type" value="Genomic_DNA"/>
</dbReference>